<organism evidence="6 7">
    <name type="scientific">Candidatus Corynebacterium faecigallinarum</name>
    <dbReference type="NCBI Taxonomy" id="2838528"/>
    <lineage>
        <taxon>Bacteria</taxon>
        <taxon>Bacillati</taxon>
        <taxon>Actinomycetota</taxon>
        <taxon>Actinomycetes</taxon>
        <taxon>Mycobacteriales</taxon>
        <taxon>Corynebacteriaceae</taxon>
        <taxon>Corynebacterium</taxon>
    </lineage>
</organism>
<dbReference type="EMBL" id="DWVP01000024">
    <property type="protein sequence ID" value="HJC86285.1"/>
    <property type="molecule type" value="Genomic_DNA"/>
</dbReference>
<feature type="compositionally biased region" description="Acidic residues" evidence="3">
    <location>
        <begin position="170"/>
        <end position="183"/>
    </location>
</feature>
<evidence type="ECO:0000256" key="4">
    <source>
        <dbReference type="SAM" id="SignalP"/>
    </source>
</evidence>
<evidence type="ECO:0000313" key="7">
    <source>
        <dbReference type="Proteomes" id="UP000823858"/>
    </source>
</evidence>
<evidence type="ECO:0000256" key="1">
    <source>
        <dbReference type="ARBA" id="ARBA00022729"/>
    </source>
</evidence>
<name>A0A9D2QEU2_9CORY</name>
<feature type="signal peptide" evidence="4">
    <location>
        <begin position="1"/>
        <end position="20"/>
    </location>
</feature>
<feature type="domain" description="Low molecular weight antigen MTB12-like C-terminal" evidence="5">
    <location>
        <begin position="50"/>
        <end position="159"/>
    </location>
</feature>
<dbReference type="AlphaFoldDB" id="A0A9D2QEU2"/>
<gene>
    <name evidence="6" type="ORF">H9751_12260</name>
</gene>
<feature type="region of interest" description="Disordered" evidence="3">
    <location>
        <begin position="21"/>
        <end position="51"/>
    </location>
</feature>
<comment type="similarity">
    <text evidence="2">Belongs to the MTB12 family.</text>
</comment>
<accession>A0A9D2QEU2</accession>
<dbReference type="InterPro" id="IPR058644">
    <property type="entry name" value="Mtb12-like_C"/>
</dbReference>
<reference evidence="6" key="2">
    <citation type="submission" date="2021-04" db="EMBL/GenBank/DDBJ databases">
        <authorList>
            <person name="Gilroy R."/>
        </authorList>
    </citation>
    <scope>NUCLEOTIDE SEQUENCE</scope>
    <source>
        <strain evidence="6">ChiHjej13B12-4958</strain>
    </source>
</reference>
<keyword evidence="1 4" id="KW-0732">Signal</keyword>
<feature type="compositionally biased region" description="Low complexity" evidence="3">
    <location>
        <begin position="31"/>
        <end position="45"/>
    </location>
</feature>
<feature type="region of interest" description="Disordered" evidence="3">
    <location>
        <begin position="170"/>
        <end position="189"/>
    </location>
</feature>
<protein>
    <recommendedName>
        <fullName evidence="5">Low molecular weight antigen MTB12-like C-terminal domain-containing protein</fullName>
    </recommendedName>
</protein>
<feature type="chain" id="PRO_5039621562" description="Low molecular weight antigen MTB12-like C-terminal domain-containing protein" evidence="4">
    <location>
        <begin position="21"/>
        <end position="189"/>
    </location>
</feature>
<dbReference type="Proteomes" id="UP000823858">
    <property type="component" value="Unassembled WGS sequence"/>
</dbReference>
<dbReference type="PROSITE" id="PS51257">
    <property type="entry name" value="PROKAR_LIPOPROTEIN"/>
    <property type="match status" value="1"/>
</dbReference>
<sequence length="189" mass="19827">MKSTRLFAAAVAVSAGLSLAACSSDDDDSNGSDNAAGTTTAAENTQEIQPPTAQELQDILDRAVDPAVPAEEKTDSVEGGEEAVELFDVMTRSKEESGATLQVVDPVLPGISPQQVMATLQMEVPDLDLNPVEGVGFVYDDGQWKLERRWACTLVNTVAADQLPPLCEDVAAEQDAPAEDAPAEDAPAN</sequence>
<evidence type="ECO:0000259" key="5">
    <source>
        <dbReference type="Pfam" id="PF26580"/>
    </source>
</evidence>
<proteinExistence type="inferred from homology"/>
<evidence type="ECO:0000256" key="2">
    <source>
        <dbReference type="ARBA" id="ARBA00093774"/>
    </source>
</evidence>
<evidence type="ECO:0000256" key="3">
    <source>
        <dbReference type="SAM" id="MobiDB-lite"/>
    </source>
</evidence>
<comment type="caution">
    <text evidence="6">The sequence shown here is derived from an EMBL/GenBank/DDBJ whole genome shotgun (WGS) entry which is preliminary data.</text>
</comment>
<dbReference type="Pfam" id="PF26580">
    <property type="entry name" value="Mtb12_C"/>
    <property type="match status" value="1"/>
</dbReference>
<evidence type="ECO:0000313" key="6">
    <source>
        <dbReference type="EMBL" id="HJC86285.1"/>
    </source>
</evidence>
<reference evidence="6" key="1">
    <citation type="journal article" date="2021" name="PeerJ">
        <title>Extensive microbial diversity within the chicken gut microbiome revealed by metagenomics and culture.</title>
        <authorList>
            <person name="Gilroy R."/>
            <person name="Ravi A."/>
            <person name="Getino M."/>
            <person name="Pursley I."/>
            <person name="Horton D.L."/>
            <person name="Alikhan N.F."/>
            <person name="Baker D."/>
            <person name="Gharbi K."/>
            <person name="Hall N."/>
            <person name="Watson M."/>
            <person name="Adriaenssens E.M."/>
            <person name="Foster-Nyarko E."/>
            <person name="Jarju S."/>
            <person name="Secka A."/>
            <person name="Antonio M."/>
            <person name="Oren A."/>
            <person name="Chaudhuri R.R."/>
            <person name="La Ragione R."/>
            <person name="Hildebrand F."/>
            <person name="Pallen M.J."/>
        </authorList>
    </citation>
    <scope>NUCLEOTIDE SEQUENCE</scope>
    <source>
        <strain evidence="6">ChiHjej13B12-4958</strain>
    </source>
</reference>